<dbReference type="SMART" id="SM00227">
    <property type="entry name" value="NEBU"/>
    <property type="match status" value="7"/>
</dbReference>
<dbReference type="PANTHER" id="PTHR11039:SF39">
    <property type="entry name" value="NEBULIN-RELATED-ANCHORING PROTEIN"/>
    <property type="match status" value="1"/>
</dbReference>
<dbReference type="PROSITE" id="PS50023">
    <property type="entry name" value="LIM_DOMAIN_2"/>
    <property type="match status" value="1"/>
</dbReference>
<keyword evidence="2" id="KW-0677">Repeat</keyword>
<keyword evidence="1 6" id="KW-0479">Metal-binding</keyword>
<reference evidence="9" key="1">
    <citation type="submission" date="2025-08" db="UniProtKB">
        <authorList>
            <consortium name="RefSeq"/>
        </authorList>
    </citation>
    <scope>IDENTIFICATION</scope>
    <source>
        <tissue evidence="9">Muscle</tissue>
    </source>
</reference>
<dbReference type="GO" id="GO:0030018">
    <property type="term" value="C:Z disc"/>
    <property type="evidence" value="ECO:0007669"/>
    <property type="project" value="InterPro"/>
</dbReference>
<dbReference type="RefSeq" id="XP_010765643.1">
    <property type="nucleotide sequence ID" value="XM_010767341.1"/>
</dbReference>
<proteinExistence type="predicted"/>
<dbReference type="OrthoDB" id="9295290at2759"/>
<organism evidence="8 9">
    <name type="scientific">Notothenia coriiceps</name>
    <name type="common">black rockcod</name>
    <dbReference type="NCBI Taxonomy" id="8208"/>
    <lineage>
        <taxon>Eukaryota</taxon>
        <taxon>Metazoa</taxon>
        <taxon>Chordata</taxon>
        <taxon>Craniata</taxon>
        <taxon>Vertebrata</taxon>
        <taxon>Euteleostomi</taxon>
        <taxon>Actinopterygii</taxon>
        <taxon>Neopterygii</taxon>
        <taxon>Teleostei</taxon>
        <taxon>Neoteleostei</taxon>
        <taxon>Acanthomorphata</taxon>
        <taxon>Eupercaria</taxon>
        <taxon>Perciformes</taxon>
        <taxon>Notothenioidei</taxon>
        <taxon>Nototheniidae</taxon>
        <taxon>Notothenia</taxon>
    </lineage>
</organism>
<evidence type="ECO:0000256" key="5">
    <source>
        <dbReference type="ARBA" id="ARBA00023203"/>
    </source>
</evidence>
<accession>A0A6I9MQV4</accession>
<protein>
    <submittedName>
        <fullName evidence="9">Nebulin-related-anchoring protein-like</fullName>
    </submittedName>
</protein>
<evidence type="ECO:0000256" key="4">
    <source>
        <dbReference type="ARBA" id="ARBA00023038"/>
    </source>
</evidence>
<name>A0A6I9MQV4_9TELE</name>
<evidence type="ECO:0000259" key="7">
    <source>
        <dbReference type="PROSITE" id="PS50023"/>
    </source>
</evidence>
<feature type="non-terminal residue" evidence="9">
    <location>
        <position position="373"/>
    </location>
</feature>
<dbReference type="InterPro" id="IPR000900">
    <property type="entry name" value="Nebulin_repeat"/>
</dbReference>
<keyword evidence="8" id="KW-1185">Reference proteome</keyword>
<evidence type="ECO:0000256" key="6">
    <source>
        <dbReference type="PROSITE-ProRule" id="PRU00125"/>
    </source>
</evidence>
<dbReference type="PANTHER" id="PTHR11039">
    <property type="entry name" value="NEBULIN"/>
    <property type="match status" value="1"/>
</dbReference>
<dbReference type="Pfam" id="PF00880">
    <property type="entry name" value="Nebulin"/>
    <property type="match status" value="4"/>
</dbReference>
<dbReference type="SUPFAM" id="SSF57716">
    <property type="entry name" value="Glucocorticoid receptor-like (DNA-binding domain)"/>
    <property type="match status" value="1"/>
</dbReference>
<dbReference type="InterPro" id="IPR055297">
    <property type="entry name" value="NEBU/NEBL"/>
</dbReference>
<dbReference type="CDD" id="cd09446">
    <property type="entry name" value="LIM_N_RAP"/>
    <property type="match status" value="1"/>
</dbReference>
<sequence>MQSCARCGFVVYPAEKINCIDQNWHKACFHCDVCKMVLTAKNFVSHKKRPYCSVHNPRNNTFTSVYETPVNINAKKQSKASSELKYREDGERFMSTFHQDMKSMELEKARLASQMTSQQAFQSESEFSQQQMWYSGQVTNQEIVTMSQAQQSSSDVKYTEEYEESKGKGSFPAMITPGYQAAKTANTLASSLEYKKGHEERVSKYTTFVDPPEVLLAKTQGQIVSDYAYTEEYEQKRGKGSFPAHLTPGYLISKKASEQASDIKYRQAYEQEMKGKASSEVAMAEAVHARENAGNFSQIAYTEQYEQQRGKGSFPAMITPGYHLAKKAQENASNLKYKKDLDKMKGTSHFHSLTSEDNLALKNARKINKFVSE</sequence>
<dbReference type="Pfam" id="PF00412">
    <property type="entry name" value="LIM"/>
    <property type="match status" value="1"/>
</dbReference>
<evidence type="ECO:0000256" key="3">
    <source>
        <dbReference type="ARBA" id="ARBA00022833"/>
    </source>
</evidence>
<dbReference type="Gene3D" id="2.10.110.10">
    <property type="entry name" value="Cysteine Rich Protein"/>
    <property type="match status" value="1"/>
</dbReference>
<dbReference type="SMART" id="SM00132">
    <property type="entry name" value="LIM"/>
    <property type="match status" value="1"/>
</dbReference>
<dbReference type="AlphaFoldDB" id="A0A6I9MQV4"/>
<dbReference type="FunFam" id="2.10.110.10:FF:000110">
    <property type="entry name" value="Nebulin related anchoring protein"/>
    <property type="match status" value="1"/>
</dbReference>
<dbReference type="Proteomes" id="UP000504611">
    <property type="component" value="Unplaced"/>
</dbReference>
<keyword evidence="5" id="KW-0009">Actin-binding</keyword>
<dbReference type="GO" id="GO:0071691">
    <property type="term" value="P:cardiac muscle thin filament assembly"/>
    <property type="evidence" value="ECO:0007669"/>
    <property type="project" value="TreeGrafter"/>
</dbReference>
<dbReference type="InterPro" id="IPR001781">
    <property type="entry name" value="Znf_LIM"/>
</dbReference>
<gene>
    <name evidence="9" type="primary">LOC104942140</name>
</gene>
<evidence type="ECO:0000256" key="2">
    <source>
        <dbReference type="ARBA" id="ARBA00022737"/>
    </source>
</evidence>
<dbReference type="GO" id="GO:0051015">
    <property type="term" value="F:actin filament binding"/>
    <property type="evidence" value="ECO:0007669"/>
    <property type="project" value="InterPro"/>
</dbReference>
<feature type="domain" description="LIM zinc-binding" evidence="7">
    <location>
        <begin position="2"/>
        <end position="64"/>
    </location>
</feature>
<evidence type="ECO:0000313" key="8">
    <source>
        <dbReference type="Proteomes" id="UP000504611"/>
    </source>
</evidence>
<evidence type="ECO:0000256" key="1">
    <source>
        <dbReference type="ARBA" id="ARBA00022723"/>
    </source>
</evidence>
<keyword evidence="4 6" id="KW-0440">LIM domain</keyword>
<dbReference type="PROSITE" id="PS51216">
    <property type="entry name" value="NEBULIN"/>
    <property type="match status" value="4"/>
</dbReference>
<dbReference type="KEGG" id="ncc:104942140"/>
<dbReference type="PROSITE" id="PS00478">
    <property type="entry name" value="LIM_DOMAIN_1"/>
    <property type="match status" value="1"/>
</dbReference>
<dbReference type="GO" id="GO:0046872">
    <property type="term" value="F:metal ion binding"/>
    <property type="evidence" value="ECO:0007669"/>
    <property type="project" value="UniProtKB-KW"/>
</dbReference>
<dbReference type="GeneID" id="104942140"/>
<keyword evidence="3 6" id="KW-0862">Zinc</keyword>
<evidence type="ECO:0000313" key="9">
    <source>
        <dbReference type="RefSeq" id="XP_010765643.1"/>
    </source>
</evidence>